<feature type="region of interest" description="Disordered" evidence="1">
    <location>
        <begin position="77"/>
        <end position="97"/>
    </location>
</feature>
<dbReference type="AlphaFoldDB" id="A0A1E1K853"/>
<name>A0A1E1K853_9HELO</name>
<evidence type="ECO:0000256" key="1">
    <source>
        <dbReference type="SAM" id="MobiDB-lite"/>
    </source>
</evidence>
<dbReference type="EMBL" id="FJUW01000008">
    <property type="protein sequence ID" value="CZS94268.1"/>
    <property type="molecule type" value="Genomic_DNA"/>
</dbReference>
<reference evidence="3" key="1">
    <citation type="submission" date="2016-03" db="EMBL/GenBank/DDBJ databases">
        <authorList>
            <person name="Ploux O."/>
        </authorList>
    </citation>
    <scope>NUCLEOTIDE SEQUENCE [LARGE SCALE GENOMIC DNA]</scope>
    <source>
        <strain evidence="3">UK7</strain>
    </source>
</reference>
<organism evidence="2 3">
    <name type="scientific">Rhynchosporium graminicola</name>
    <dbReference type="NCBI Taxonomy" id="2792576"/>
    <lineage>
        <taxon>Eukaryota</taxon>
        <taxon>Fungi</taxon>
        <taxon>Dikarya</taxon>
        <taxon>Ascomycota</taxon>
        <taxon>Pezizomycotina</taxon>
        <taxon>Leotiomycetes</taxon>
        <taxon>Helotiales</taxon>
        <taxon>Ploettnerulaceae</taxon>
        <taxon>Rhynchosporium</taxon>
    </lineage>
</organism>
<protein>
    <submittedName>
        <fullName evidence="2">Uncharacterized protein</fullName>
    </submittedName>
</protein>
<feature type="compositionally biased region" description="Basic and acidic residues" evidence="1">
    <location>
        <begin position="189"/>
        <end position="205"/>
    </location>
</feature>
<proteinExistence type="predicted"/>
<keyword evidence="3" id="KW-1185">Reference proteome</keyword>
<feature type="compositionally biased region" description="Basic and acidic residues" evidence="1">
    <location>
        <begin position="164"/>
        <end position="178"/>
    </location>
</feature>
<feature type="region of interest" description="Disordered" evidence="1">
    <location>
        <begin position="1"/>
        <end position="41"/>
    </location>
</feature>
<sequence>MTNPDTATRQRRHDFEAYPEDKVEAHGCNHDPSNYGDDADDTFPSIKKLLDPLLRKEIAAIECQGTRAWPMILEDDGGTPDHTADSEVNPTSNAGPVPVFKLGQRAESFNREPWWDVEGDCFVYEDLHPLPSLDHEDLVFTPAQEQPIPRCDSLEVSQGQTKPYGDDRTTRSASEESAARSLIITLDEDGGKESEEKFSDLERDMQLAFEEQEELSSTSPSSPGRRSFEPSRPPTDAICERSWSAKLQSSTRLRSQKDMDGPREQE</sequence>
<accession>A0A1E1K853</accession>
<evidence type="ECO:0000313" key="3">
    <source>
        <dbReference type="Proteomes" id="UP000178129"/>
    </source>
</evidence>
<comment type="caution">
    <text evidence="2">The sequence shown here is derived from an EMBL/GenBank/DDBJ whole genome shotgun (WGS) entry which is preliminary data.</text>
</comment>
<evidence type="ECO:0000313" key="2">
    <source>
        <dbReference type="EMBL" id="CZS94268.1"/>
    </source>
</evidence>
<feature type="compositionally biased region" description="Basic and acidic residues" evidence="1">
    <location>
        <begin position="13"/>
        <end position="29"/>
    </location>
</feature>
<feature type="compositionally biased region" description="Basic and acidic residues" evidence="1">
    <location>
        <begin position="255"/>
        <end position="266"/>
    </location>
</feature>
<gene>
    <name evidence="2" type="ORF">RCO7_10340</name>
</gene>
<feature type="region of interest" description="Disordered" evidence="1">
    <location>
        <begin position="143"/>
        <end position="266"/>
    </location>
</feature>
<dbReference type="Proteomes" id="UP000178129">
    <property type="component" value="Unassembled WGS sequence"/>
</dbReference>
<feature type="compositionally biased region" description="Low complexity" evidence="1">
    <location>
        <begin position="216"/>
        <end position="225"/>
    </location>
</feature>
<dbReference type="InParanoid" id="A0A1E1K853"/>